<evidence type="ECO:0000256" key="3">
    <source>
        <dbReference type="ARBA" id="ARBA00022692"/>
    </source>
</evidence>
<feature type="transmembrane region" description="Helical" evidence="6">
    <location>
        <begin position="121"/>
        <end position="142"/>
    </location>
</feature>
<feature type="transmembrane region" description="Helical" evidence="6">
    <location>
        <begin position="162"/>
        <end position="180"/>
    </location>
</feature>
<protein>
    <submittedName>
        <fullName evidence="7">Multidrug/Oligosaccharidyl-lipid/Polysaccharide (MOP) Flippase Superfamily</fullName>
    </submittedName>
</protein>
<dbReference type="Pfam" id="PF01554">
    <property type="entry name" value="MatE"/>
    <property type="match status" value="2"/>
</dbReference>
<evidence type="ECO:0000313" key="7">
    <source>
        <dbReference type="EMBL" id="OQR86610.1"/>
    </source>
</evidence>
<name>A0A1V9YLM5_ACHHY</name>
<dbReference type="CDD" id="cd13132">
    <property type="entry name" value="MATE_eukaryotic"/>
    <property type="match status" value="1"/>
</dbReference>
<dbReference type="AlphaFoldDB" id="A0A1V9YLM5"/>
<gene>
    <name evidence="7" type="ORF">ACHHYP_10357</name>
</gene>
<evidence type="ECO:0000256" key="1">
    <source>
        <dbReference type="ARBA" id="ARBA00004141"/>
    </source>
</evidence>
<dbReference type="STRING" id="1202772.A0A1V9YLM5"/>
<keyword evidence="8" id="KW-1185">Reference proteome</keyword>
<comment type="caution">
    <text evidence="7">The sequence shown here is derived from an EMBL/GenBank/DDBJ whole genome shotgun (WGS) entry which is preliminary data.</text>
</comment>
<reference evidence="7 8" key="1">
    <citation type="journal article" date="2014" name="Genome Biol. Evol.">
        <title>The secreted proteins of Achlya hypogyna and Thraustotheca clavata identify the ancestral oomycete secretome and reveal gene acquisitions by horizontal gene transfer.</title>
        <authorList>
            <person name="Misner I."/>
            <person name="Blouin N."/>
            <person name="Leonard G."/>
            <person name="Richards T.A."/>
            <person name="Lane C.E."/>
        </authorList>
    </citation>
    <scope>NUCLEOTIDE SEQUENCE [LARGE SCALE GENOMIC DNA]</scope>
    <source>
        <strain evidence="7 8">ATCC 48635</strain>
    </source>
</reference>
<dbReference type="OrthoDB" id="2126698at2759"/>
<keyword evidence="3 6" id="KW-0812">Transmembrane</keyword>
<feature type="transmembrane region" description="Helical" evidence="6">
    <location>
        <begin position="389"/>
        <end position="410"/>
    </location>
</feature>
<dbReference type="PANTHER" id="PTHR11206">
    <property type="entry name" value="MULTIDRUG RESISTANCE PROTEIN"/>
    <property type="match status" value="1"/>
</dbReference>
<feature type="transmembrane region" description="Helical" evidence="6">
    <location>
        <begin position="346"/>
        <end position="369"/>
    </location>
</feature>
<feature type="transmembrane region" description="Helical" evidence="6">
    <location>
        <begin position="422"/>
        <end position="442"/>
    </location>
</feature>
<keyword evidence="4 6" id="KW-1133">Transmembrane helix</keyword>
<dbReference type="InterPro" id="IPR002528">
    <property type="entry name" value="MATE_fam"/>
</dbReference>
<comment type="similarity">
    <text evidence="2">Belongs to the multi antimicrobial extrusion (MATE) (TC 2.A.66.1) family.</text>
</comment>
<evidence type="ECO:0000313" key="8">
    <source>
        <dbReference type="Proteomes" id="UP000243579"/>
    </source>
</evidence>
<accession>A0A1V9YLM5</accession>
<dbReference type="GO" id="GO:0015297">
    <property type="term" value="F:antiporter activity"/>
    <property type="evidence" value="ECO:0007669"/>
    <property type="project" value="InterPro"/>
</dbReference>
<feature type="transmembrane region" description="Helical" evidence="6">
    <location>
        <begin position="79"/>
        <end position="100"/>
    </location>
</feature>
<dbReference type="NCBIfam" id="TIGR00797">
    <property type="entry name" value="matE"/>
    <property type="match status" value="1"/>
</dbReference>
<keyword evidence="5 6" id="KW-0472">Membrane</keyword>
<sequence>MWFLAGLFKDVKIRSLEEAAPLLRGKAPKGPLPPAWVDEIQSLMVLSLPLVLSSALDHISGVVPVMMMGHLSLELSKMYISAIAMGTTFLLLTSWTMIWGNGAAMDTLCSQSYGAGQSKDMGLVFQAGLISGMILLIPMLALGFFAEDCLLLLGQSDEVAELASNLVTIMLPALPACLFYDLLRRVLQGQNVVAPLTVVSFVCVPLNLVINYALMFHSSLGYLGRAVAASIMALVSPVLLVPYIMRTSMYQTEWKGWNLIEAMGLVPEVLRLGVSGAAMHAFELWGIALTSIIAGNLPHGETAISADACMHSLRGFFYMVYGPIGVAGSIRVGNALGANDPVRAKVVAWQTVGICGALGLVAAFVMVWLRLTYPYTYTNDLAVVYLTSQLLLACAPFQMACGVYAAINGIFRGTGQQMRGAVLNGVAYIGIGLPLGVALAYVNANGIVGLWVGMSVAFLCCAVYGVVWLCFVDWDALAADAQVRTHDKLHPVHEPLVDLA</sequence>
<dbReference type="GO" id="GO:0042910">
    <property type="term" value="F:xenobiotic transmembrane transporter activity"/>
    <property type="evidence" value="ECO:0007669"/>
    <property type="project" value="InterPro"/>
</dbReference>
<evidence type="ECO:0000256" key="4">
    <source>
        <dbReference type="ARBA" id="ARBA00022989"/>
    </source>
</evidence>
<organism evidence="7 8">
    <name type="scientific">Achlya hypogyna</name>
    <name type="common">Oomycete</name>
    <name type="synonym">Protoachlya hypogyna</name>
    <dbReference type="NCBI Taxonomy" id="1202772"/>
    <lineage>
        <taxon>Eukaryota</taxon>
        <taxon>Sar</taxon>
        <taxon>Stramenopiles</taxon>
        <taxon>Oomycota</taxon>
        <taxon>Saprolegniomycetes</taxon>
        <taxon>Saprolegniales</taxon>
        <taxon>Achlyaceae</taxon>
        <taxon>Achlya</taxon>
    </lineage>
</organism>
<feature type="transmembrane region" description="Helical" evidence="6">
    <location>
        <begin position="226"/>
        <end position="245"/>
    </location>
</feature>
<dbReference type="GO" id="GO:0016020">
    <property type="term" value="C:membrane"/>
    <property type="evidence" value="ECO:0007669"/>
    <property type="project" value="UniProtKB-SubCell"/>
</dbReference>
<feature type="transmembrane region" description="Helical" evidence="6">
    <location>
        <begin position="448"/>
        <end position="471"/>
    </location>
</feature>
<dbReference type="Proteomes" id="UP000243579">
    <property type="component" value="Unassembled WGS sequence"/>
</dbReference>
<comment type="subcellular location">
    <subcellularLocation>
        <location evidence="1">Membrane</location>
        <topology evidence="1">Multi-pass membrane protein</topology>
    </subcellularLocation>
</comment>
<evidence type="ECO:0000256" key="5">
    <source>
        <dbReference type="ARBA" id="ARBA00023136"/>
    </source>
</evidence>
<dbReference type="InterPro" id="IPR045069">
    <property type="entry name" value="MATE_euk"/>
</dbReference>
<feature type="transmembrane region" description="Helical" evidence="6">
    <location>
        <begin position="192"/>
        <end position="214"/>
    </location>
</feature>
<proteinExistence type="inferred from homology"/>
<dbReference type="GO" id="GO:1990961">
    <property type="term" value="P:xenobiotic detoxification by transmembrane export across the plasma membrane"/>
    <property type="evidence" value="ECO:0007669"/>
    <property type="project" value="InterPro"/>
</dbReference>
<dbReference type="EMBL" id="JNBR01001493">
    <property type="protein sequence ID" value="OQR86610.1"/>
    <property type="molecule type" value="Genomic_DNA"/>
</dbReference>
<evidence type="ECO:0000256" key="6">
    <source>
        <dbReference type="SAM" id="Phobius"/>
    </source>
</evidence>
<evidence type="ECO:0000256" key="2">
    <source>
        <dbReference type="ARBA" id="ARBA00010199"/>
    </source>
</evidence>